<evidence type="ECO:0000313" key="2">
    <source>
        <dbReference type="Proteomes" id="UP000193144"/>
    </source>
</evidence>
<feature type="non-terminal residue" evidence="1">
    <location>
        <position position="167"/>
    </location>
</feature>
<keyword evidence="2" id="KW-1185">Reference proteome</keyword>
<dbReference type="SUPFAM" id="SSF50370">
    <property type="entry name" value="Ricin B-like lectins"/>
    <property type="match status" value="1"/>
</dbReference>
<dbReference type="EMBL" id="MCFA01000004">
    <property type="protein sequence ID" value="ORY18948.1"/>
    <property type="molecule type" value="Genomic_DNA"/>
</dbReference>
<evidence type="ECO:0000313" key="1">
    <source>
        <dbReference type="EMBL" id="ORY18948.1"/>
    </source>
</evidence>
<gene>
    <name evidence="1" type="ORF">BCR34DRAFT_461119</name>
</gene>
<dbReference type="InterPro" id="IPR035992">
    <property type="entry name" value="Ricin_B-like_lectins"/>
</dbReference>
<dbReference type="OrthoDB" id="4158815at2759"/>
<name>A0A1Y2A8V7_9PLEO</name>
<dbReference type="Gene3D" id="2.80.10.50">
    <property type="match status" value="1"/>
</dbReference>
<proteinExistence type="predicted"/>
<protein>
    <recommendedName>
        <fullName evidence="3">Ricin B lectin domain-containing protein</fullName>
    </recommendedName>
</protein>
<comment type="caution">
    <text evidence="1">The sequence shown here is derived from an EMBL/GenBank/DDBJ whole genome shotgun (WGS) entry which is preliminary data.</text>
</comment>
<evidence type="ECO:0008006" key="3">
    <source>
        <dbReference type="Google" id="ProtNLM"/>
    </source>
</evidence>
<organism evidence="1 2">
    <name type="scientific">Clohesyomyces aquaticus</name>
    <dbReference type="NCBI Taxonomy" id="1231657"/>
    <lineage>
        <taxon>Eukaryota</taxon>
        <taxon>Fungi</taxon>
        <taxon>Dikarya</taxon>
        <taxon>Ascomycota</taxon>
        <taxon>Pezizomycotina</taxon>
        <taxon>Dothideomycetes</taxon>
        <taxon>Pleosporomycetidae</taxon>
        <taxon>Pleosporales</taxon>
        <taxon>Lindgomycetaceae</taxon>
        <taxon>Clohesyomyces</taxon>
    </lineage>
</organism>
<feature type="non-terminal residue" evidence="1">
    <location>
        <position position="1"/>
    </location>
</feature>
<accession>A0A1Y2A8V7</accession>
<reference evidence="1 2" key="1">
    <citation type="submission" date="2016-07" db="EMBL/GenBank/DDBJ databases">
        <title>Pervasive Adenine N6-methylation of Active Genes in Fungi.</title>
        <authorList>
            <consortium name="DOE Joint Genome Institute"/>
            <person name="Mondo S.J."/>
            <person name="Dannebaum R.O."/>
            <person name="Kuo R.C."/>
            <person name="Labutti K."/>
            <person name="Haridas S."/>
            <person name="Kuo A."/>
            <person name="Salamov A."/>
            <person name="Ahrendt S.R."/>
            <person name="Lipzen A."/>
            <person name="Sullivan W."/>
            <person name="Andreopoulos W.B."/>
            <person name="Clum A."/>
            <person name="Lindquist E."/>
            <person name="Daum C."/>
            <person name="Ramamoorthy G.K."/>
            <person name="Gryganskyi A."/>
            <person name="Culley D."/>
            <person name="Magnuson J.K."/>
            <person name="James T.Y."/>
            <person name="O'Malley M.A."/>
            <person name="Stajich J.E."/>
            <person name="Spatafora J.W."/>
            <person name="Visel A."/>
            <person name="Grigoriev I.V."/>
        </authorList>
    </citation>
    <scope>NUCLEOTIDE SEQUENCE [LARGE SCALE GENOMIC DNA]</scope>
    <source>
        <strain evidence="1 2">CBS 115471</strain>
    </source>
</reference>
<dbReference type="CDD" id="cd00161">
    <property type="entry name" value="beta-trefoil_Ricin-like"/>
    <property type="match status" value="1"/>
</dbReference>
<dbReference type="Proteomes" id="UP000193144">
    <property type="component" value="Unassembled WGS sequence"/>
</dbReference>
<sequence length="167" mass="18588">STMEFNINSWYRLTSAAAMTSQLSMVGTFPYLEGSEGLVTYGSSDNSMPGQQWQFFPIGNSTYMLRTKSSGPTGLLSTKVVNDTNLQTIPRIYSASPPDCEMVWKVLPWGDGTFYVSNEVHGEERRLDFAGTGRMKMRGGIKQYQAAQAFSFVQLHDINDHAFSTVN</sequence>
<dbReference type="STRING" id="1231657.A0A1Y2A8V7"/>
<dbReference type="AlphaFoldDB" id="A0A1Y2A8V7"/>